<evidence type="ECO:0000256" key="3">
    <source>
        <dbReference type="ARBA" id="ARBA00022691"/>
    </source>
</evidence>
<dbReference type="GO" id="GO:0005829">
    <property type="term" value="C:cytosol"/>
    <property type="evidence" value="ECO:0007669"/>
    <property type="project" value="TreeGrafter"/>
</dbReference>
<dbReference type="AlphaFoldDB" id="A0A2M7V8Z1"/>
<reference evidence="6" key="1">
    <citation type="submission" date="2017-09" db="EMBL/GenBank/DDBJ databases">
        <title>Depth-based differentiation of microbial function through sediment-hosted aquifers and enrichment of novel symbionts in the deep terrestrial subsurface.</title>
        <authorList>
            <person name="Probst A.J."/>
            <person name="Ladd B."/>
            <person name="Jarett J.K."/>
            <person name="Geller-Mcgrath D.E."/>
            <person name="Sieber C.M.K."/>
            <person name="Emerson J.B."/>
            <person name="Anantharaman K."/>
            <person name="Thomas B.C."/>
            <person name="Malmstrom R."/>
            <person name="Stieglmeier M."/>
            <person name="Klingl A."/>
            <person name="Woyke T."/>
            <person name="Ryan C.M."/>
            <person name="Banfield J.F."/>
        </authorList>
    </citation>
    <scope>NUCLEOTIDE SEQUENCE [LARGE SCALE GENOMIC DNA]</scope>
</reference>
<keyword evidence="2" id="KW-0808">Transferase</keyword>
<dbReference type="GO" id="GO:0032259">
    <property type="term" value="P:methylation"/>
    <property type="evidence" value="ECO:0007669"/>
    <property type="project" value="UniProtKB-KW"/>
</dbReference>
<sequence length="239" mass="27571">MNISQIWDLCLQFEYDEENLVNDLDNFLKQYYHAKILDCACGSGFATIDLIKKGYNITCSDGSEDMIEEFLKKAQQKNVKVKKPLELKWSKLSDTFQNEFDIIMCRGGSIPYACAWNTLRENGIENIEKSLQNFYIALKLGGQLYIDIANDQPEVTNYAPVEVGGKSLEASEIVLIDKKTRKRTWKPTVVLDGKVHTSERYSYYLTDLELRNLLYQVGFTKVEEIFIPSEYYTVFLATK</sequence>
<dbReference type="InterPro" id="IPR014369">
    <property type="entry name" value="Gly/Sar_N_MeTrfase"/>
</dbReference>
<dbReference type="GO" id="GO:0016594">
    <property type="term" value="F:glycine binding"/>
    <property type="evidence" value="ECO:0007669"/>
    <property type="project" value="TreeGrafter"/>
</dbReference>
<gene>
    <name evidence="5" type="ORF">COX81_01200</name>
</gene>
<proteinExistence type="predicted"/>
<keyword evidence="3" id="KW-0949">S-adenosyl-L-methionine</keyword>
<dbReference type="GO" id="GO:0042802">
    <property type="term" value="F:identical protein binding"/>
    <property type="evidence" value="ECO:0007669"/>
    <property type="project" value="TreeGrafter"/>
</dbReference>
<evidence type="ECO:0000313" key="6">
    <source>
        <dbReference type="Proteomes" id="UP000228568"/>
    </source>
</evidence>
<dbReference type="GO" id="GO:0006111">
    <property type="term" value="P:regulation of gluconeogenesis"/>
    <property type="evidence" value="ECO:0007669"/>
    <property type="project" value="TreeGrafter"/>
</dbReference>
<dbReference type="GO" id="GO:0046500">
    <property type="term" value="P:S-adenosylmethionine metabolic process"/>
    <property type="evidence" value="ECO:0007669"/>
    <property type="project" value="TreeGrafter"/>
</dbReference>
<dbReference type="PANTHER" id="PTHR16458:SF2">
    <property type="entry name" value="GLYCINE N-METHYLTRANSFERASE"/>
    <property type="match status" value="1"/>
</dbReference>
<dbReference type="GO" id="GO:1901052">
    <property type="term" value="P:sarcosine metabolic process"/>
    <property type="evidence" value="ECO:0007669"/>
    <property type="project" value="TreeGrafter"/>
</dbReference>
<dbReference type="GO" id="GO:0006730">
    <property type="term" value="P:one-carbon metabolic process"/>
    <property type="evidence" value="ECO:0007669"/>
    <property type="project" value="TreeGrafter"/>
</dbReference>
<dbReference type="GO" id="GO:0046498">
    <property type="term" value="P:S-adenosylhomocysteine metabolic process"/>
    <property type="evidence" value="ECO:0007669"/>
    <property type="project" value="TreeGrafter"/>
</dbReference>
<dbReference type="InterPro" id="IPR029063">
    <property type="entry name" value="SAM-dependent_MTases_sf"/>
</dbReference>
<evidence type="ECO:0000259" key="4">
    <source>
        <dbReference type="Pfam" id="PF13847"/>
    </source>
</evidence>
<dbReference type="InterPro" id="IPR025714">
    <property type="entry name" value="Methyltranfer_dom"/>
</dbReference>
<dbReference type="Gene3D" id="3.40.50.150">
    <property type="entry name" value="Vaccinia Virus protein VP39"/>
    <property type="match status" value="1"/>
</dbReference>
<dbReference type="PANTHER" id="PTHR16458">
    <property type="entry name" value="GLYCINE N-METHYLTRANSFERASE"/>
    <property type="match status" value="1"/>
</dbReference>
<comment type="caution">
    <text evidence="5">The sequence shown here is derived from an EMBL/GenBank/DDBJ whole genome shotgun (WGS) entry which is preliminary data.</text>
</comment>
<dbReference type="GO" id="GO:0017174">
    <property type="term" value="F:glycine N-methyltransferase activity"/>
    <property type="evidence" value="ECO:0007669"/>
    <property type="project" value="InterPro"/>
</dbReference>
<feature type="domain" description="Methyltransferase" evidence="4">
    <location>
        <begin position="34"/>
        <end position="150"/>
    </location>
</feature>
<organism evidence="5 6">
    <name type="scientific">Candidatus Magasanikbacteria bacterium CG_4_10_14_0_2_um_filter_37_12</name>
    <dbReference type="NCBI Taxonomy" id="1974637"/>
    <lineage>
        <taxon>Bacteria</taxon>
        <taxon>Candidatus Magasanikiibacteriota</taxon>
    </lineage>
</organism>
<dbReference type="Pfam" id="PF13847">
    <property type="entry name" value="Methyltransf_31"/>
    <property type="match status" value="1"/>
</dbReference>
<dbReference type="EMBL" id="PFPK01000016">
    <property type="protein sequence ID" value="PIZ95299.1"/>
    <property type="molecule type" value="Genomic_DNA"/>
</dbReference>
<evidence type="ECO:0000313" key="5">
    <source>
        <dbReference type="EMBL" id="PIZ95299.1"/>
    </source>
</evidence>
<keyword evidence="1" id="KW-0489">Methyltransferase</keyword>
<dbReference type="SUPFAM" id="SSF53335">
    <property type="entry name" value="S-adenosyl-L-methionine-dependent methyltransferases"/>
    <property type="match status" value="1"/>
</dbReference>
<dbReference type="GO" id="GO:1904047">
    <property type="term" value="F:S-adenosyl-L-methionine binding"/>
    <property type="evidence" value="ECO:0007669"/>
    <property type="project" value="TreeGrafter"/>
</dbReference>
<dbReference type="CDD" id="cd02440">
    <property type="entry name" value="AdoMet_MTases"/>
    <property type="match status" value="1"/>
</dbReference>
<evidence type="ECO:0000256" key="2">
    <source>
        <dbReference type="ARBA" id="ARBA00022679"/>
    </source>
</evidence>
<name>A0A2M7V8Z1_9BACT</name>
<protein>
    <recommendedName>
        <fullName evidence="4">Methyltransferase domain-containing protein</fullName>
    </recommendedName>
</protein>
<evidence type="ECO:0000256" key="1">
    <source>
        <dbReference type="ARBA" id="ARBA00022603"/>
    </source>
</evidence>
<dbReference type="GO" id="GO:0051289">
    <property type="term" value="P:protein homotetramerization"/>
    <property type="evidence" value="ECO:0007669"/>
    <property type="project" value="TreeGrafter"/>
</dbReference>
<accession>A0A2M7V8Z1</accession>
<dbReference type="Proteomes" id="UP000228568">
    <property type="component" value="Unassembled WGS sequence"/>
</dbReference>